<evidence type="ECO:0000256" key="1">
    <source>
        <dbReference type="ARBA" id="ARBA00004370"/>
    </source>
</evidence>
<dbReference type="HAMAP" id="MF_00911">
    <property type="entry name" value="FtsQ_subfam"/>
    <property type="match status" value="1"/>
</dbReference>
<gene>
    <name evidence="8" type="primary">ftsQ</name>
    <name evidence="10" type="ORF">EFK50_03200</name>
</gene>
<dbReference type="InterPro" id="IPR050487">
    <property type="entry name" value="FtsQ_DivIB"/>
</dbReference>
<dbReference type="InterPro" id="IPR034746">
    <property type="entry name" value="POTRA"/>
</dbReference>
<dbReference type="PANTHER" id="PTHR37820:SF1">
    <property type="entry name" value="CELL DIVISION PROTEIN FTSQ"/>
    <property type="match status" value="1"/>
</dbReference>
<evidence type="ECO:0000256" key="7">
    <source>
        <dbReference type="ARBA" id="ARBA00023306"/>
    </source>
</evidence>
<protein>
    <recommendedName>
        <fullName evidence="8">Cell division protein FtsQ</fullName>
    </recommendedName>
</protein>
<evidence type="ECO:0000256" key="5">
    <source>
        <dbReference type="ARBA" id="ARBA00022989"/>
    </source>
</evidence>
<dbReference type="GO" id="GO:0005886">
    <property type="term" value="C:plasma membrane"/>
    <property type="evidence" value="ECO:0007669"/>
    <property type="project" value="UniProtKB-SubCell"/>
</dbReference>
<proteinExistence type="inferred from homology"/>
<comment type="caution">
    <text evidence="10">The sequence shown here is derived from an EMBL/GenBank/DDBJ whole genome shotgun (WGS) entry which is preliminary data.</text>
</comment>
<evidence type="ECO:0000313" key="11">
    <source>
        <dbReference type="Proteomes" id="UP000267128"/>
    </source>
</evidence>
<dbReference type="Gene3D" id="3.10.20.310">
    <property type="entry name" value="membrane protein fhac"/>
    <property type="match status" value="1"/>
</dbReference>
<dbReference type="InterPro" id="IPR026579">
    <property type="entry name" value="FtsQ"/>
</dbReference>
<name>A0A3N0CNF9_9ACTN</name>
<reference evidence="10 11" key="1">
    <citation type="submission" date="2018-11" db="EMBL/GenBank/DDBJ databases">
        <authorList>
            <person name="Li F."/>
        </authorList>
    </citation>
    <scope>NUCLEOTIDE SEQUENCE [LARGE SCALE GENOMIC DNA]</scope>
    <source>
        <strain evidence="10 11">Gsoil 097</strain>
    </source>
</reference>
<organism evidence="10 11">
    <name type="scientific">Nocardioides marmoriginsengisoli</name>
    <dbReference type="NCBI Taxonomy" id="661483"/>
    <lineage>
        <taxon>Bacteria</taxon>
        <taxon>Bacillati</taxon>
        <taxon>Actinomycetota</taxon>
        <taxon>Actinomycetes</taxon>
        <taxon>Propionibacteriales</taxon>
        <taxon>Nocardioidaceae</taxon>
        <taxon>Nocardioides</taxon>
    </lineage>
</organism>
<keyword evidence="7 8" id="KW-0131">Cell cycle</keyword>
<evidence type="ECO:0000313" key="10">
    <source>
        <dbReference type="EMBL" id="RNL64998.1"/>
    </source>
</evidence>
<keyword evidence="11" id="KW-1185">Reference proteome</keyword>
<evidence type="ECO:0000256" key="4">
    <source>
        <dbReference type="ARBA" id="ARBA00022692"/>
    </source>
</evidence>
<dbReference type="Pfam" id="PF08478">
    <property type="entry name" value="POTRA_1"/>
    <property type="match status" value="1"/>
</dbReference>
<accession>A0A3N0CNF9</accession>
<dbReference type="GO" id="GO:0043093">
    <property type="term" value="P:FtsZ-dependent cytokinesis"/>
    <property type="evidence" value="ECO:0007669"/>
    <property type="project" value="UniProtKB-UniRule"/>
</dbReference>
<dbReference type="Pfam" id="PF03799">
    <property type="entry name" value="FtsQ_DivIB_C"/>
    <property type="match status" value="1"/>
</dbReference>
<keyword evidence="2 8" id="KW-1003">Cell membrane</keyword>
<evidence type="ECO:0000256" key="8">
    <source>
        <dbReference type="HAMAP-Rule" id="MF_00911"/>
    </source>
</evidence>
<dbReference type="EMBL" id="RJSE01000003">
    <property type="protein sequence ID" value="RNL64998.1"/>
    <property type="molecule type" value="Genomic_DNA"/>
</dbReference>
<keyword evidence="5 8" id="KW-1133">Transmembrane helix</keyword>
<dbReference type="RefSeq" id="WP_123226101.1">
    <property type="nucleotide sequence ID" value="NZ_RJSE01000003.1"/>
</dbReference>
<dbReference type="GO" id="GO:0090529">
    <property type="term" value="P:cell septum assembly"/>
    <property type="evidence" value="ECO:0007669"/>
    <property type="project" value="InterPro"/>
</dbReference>
<dbReference type="PANTHER" id="PTHR37820">
    <property type="entry name" value="CELL DIVISION PROTEIN DIVIB"/>
    <property type="match status" value="1"/>
</dbReference>
<keyword evidence="4 8" id="KW-0812">Transmembrane</keyword>
<keyword evidence="6 8" id="KW-0472">Membrane</keyword>
<dbReference type="InterPro" id="IPR013685">
    <property type="entry name" value="POTRA_FtsQ_type"/>
</dbReference>
<comment type="subcellular location">
    <subcellularLocation>
        <location evidence="8">Cell membrane</location>
        <topology evidence="8">Single-pass type II membrane protein</topology>
    </subcellularLocation>
    <subcellularLocation>
        <location evidence="1">Membrane</location>
    </subcellularLocation>
    <text evidence="8">Localizes to the division septum.</text>
</comment>
<feature type="domain" description="POTRA" evidence="9">
    <location>
        <begin position="60"/>
        <end position="128"/>
    </location>
</feature>
<dbReference type="AlphaFoldDB" id="A0A3N0CNF9"/>
<dbReference type="InterPro" id="IPR005548">
    <property type="entry name" value="Cell_div_FtsQ/DivIB_C"/>
</dbReference>
<evidence type="ECO:0000256" key="2">
    <source>
        <dbReference type="ARBA" id="ARBA00022475"/>
    </source>
</evidence>
<comment type="similarity">
    <text evidence="8">Belongs to the FtsQ/DivIB family. FtsQ subfamily.</text>
</comment>
<comment type="function">
    <text evidence="8">Essential cell division protein.</text>
</comment>
<evidence type="ECO:0000259" key="9">
    <source>
        <dbReference type="PROSITE" id="PS51779"/>
    </source>
</evidence>
<dbReference type="GO" id="GO:0032153">
    <property type="term" value="C:cell division site"/>
    <property type="evidence" value="ECO:0007669"/>
    <property type="project" value="UniProtKB-UniRule"/>
</dbReference>
<dbReference type="Proteomes" id="UP000267128">
    <property type="component" value="Unassembled WGS sequence"/>
</dbReference>
<dbReference type="PROSITE" id="PS51779">
    <property type="entry name" value="POTRA"/>
    <property type="match status" value="1"/>
</dbReference>
<feature type="transmembrane region" description="Helical" evidence="8">
    <location>
        <begin position="34"/>
        <end position="55"/>
    </location>
</feature>
<keyword evidence="3 8" id="KW-0132">Cell division</keyword>
<evidence type="ECO:0000256" key="3">
    <source>
        <dbReference type="ARBA" id="ARBA00022618"/>
    </source>
</evidence>
<sequence>MTMADEEVEPTDVTVMVAGPDFARRRLRARLRRWRPFLITGLVVVLVATAVWLIWFSSVVTVRDVEVTGNSAVGTARIERVAQVPLDRQLVRVDLGAIQARVEAIPAIRTVAVSRSWPHGIKIEVTERVPIAVVSRGTGLQAVDDDGVLFGSYARPPADLPLVRTDPNVKAAALAEAARVIRSLRSDIAASVEDVDVASIDKISLRLTGGITVVWGSADSSAAKAEVLAVLLRTAKKDRGPNGGISEIDVSVPGRPTTR</sequence>
<evidence type="ECO:0000256" key="6">
    <source>
        <dbReference type="ARBA" id="ARBA00023136"/>
    </source>
</evidence>
<dbReference type="OrthoDB" id="9790760at2"/>